<proteinExistence type="predicted"/>
<keyword evidence="2" id="KW-1185">Reference proteome</keyword>
<protein>
    <submittedName>
        <fullName evidence="1">Uncharacterized protein</fullName>
    </submittedName>
</protein>
<name>A0A858PZI1_9RICK</name>
<dbReference type="EMBL" id="CP046391">
    <property type="protein sequence ID" value="QJC27964.1"/>
    <property type="molecule type" value="Genomic_DNA"/>
</dbReference>
<sequence length="117" mass="13387">MWFSGQRHCMCVSQKSKTFEKERAQQPMTSVILAAQECFESHNHGGYTMDYYLDIMGVYSDSTHHEPMFPDYDPLPCIGNSHVFSQVQSALLPLYVGSIKEMEESCKSTDPRANHFI</sequence>
<dbReference type="Proteomes" id="UP000500930">
    <property type="component" value="Chromosome"/>
</dbReference>
<reference evidence="1 2" key="1">
    <citation type="journal article" date="2020" name="Pathogens">
        <title>First Whole Genome Sequence of Anaplasma platys, an Obligate Intracellular Rickettsial Pathogen of Dogs.</title>
        <authorList>
            <person name="Llanes A."/>
            <person name="Rajeev S."/>
        </authorList>
    </citation>
    <scope>NUCLEOTIDE SEQUENCE [LARGE SCALE GENOMIC DNA]</scope>
    <source>
        <strain evidence="1 2">S3</strain>
    </source>
</reference>
<evidence type="ECO:0000313" key="2">
    <source>
        <dbReference type="Proteomes" id="UP000500930"/>
    </source>
</evidence>
<evidence type="ECO:0000313" key="1">
    <source>
        <dbReference type="EMBL" id="QJC27964.1"/>
    </source>
</evidence>
<dbReference type="AlphaFoldDB" id="A0A858PZI1"/>
<accession>A0A858PZI1</accession>
<gene>
    <name evidence="1" type="ORF">ANPL_04605</name>
</gene>
<organism evidence="1 2">
    <name type="scientific">Anaplasma platys</name>
    <dbReference type="NCBI Taxonomy" id="949"/>
    <lineage>
        <taxon>Bacteria</taxon>
        <taxon>Pseudomonadati</taxon>
        <taxon>Pseudomonadota</taxon>
        <taxon>Alphaproteobacteria</taxon>
        <taxon>Rickettsiales</taxon>
        <taxon>Anaplasmataceae</taxon>
        <taxon>Anaplasma</taxon>
    </lineage>
</organism>
<dbReference type="KEGG" id="aplt:ANPL_04605"/>